<sequence length="269" mass="29977">MDNPAVSKDVELNINELDEEEIMLMKKQTGIEDTAELEKHIQDVVGRAYKVGSYRSLALHVCPQTFVHGPDGHDTRKAISDGYPIHSMIASDLEPEFWSLGHELFKSTPETFPVPFIPGDIFDDAFVPDKEPVLDGPASKERPTSLQSLTSLAPLQGHVSFIHASALFHLFQEEPQRKLAKKLASLLSPASGSMIFGLQRGSVEPKEADNTRGENIFCHSAESWKELWIGERGQGIFPPGMVEVQADLVQPPYRLRVDGHMLVWSVKRI</sequence>
<proteinExistence type="predicted"/>
<evidence type="ECO:0000313" key="4">
    <source>
        <dbReference type="Proteomes" id="UP000297245"/>
    </source>
</evidence>
<evidence type="ECO:0000313" key="3">
    <source>
        <dbReference type="EMBL" id="THV02810.1"/>
    </source>
</evidence>
<keyword evidence="2" id="KW-0949">S-adenosyl-L-methionine</keyword>
<dbReference type="InterPro" id="IPR051654">
    <property type="entry name" value="Meroterpenoid_MTases"/>
</dbReference>
<evidence type="ECO:0008006" key="5">
    <source>
        <dbReference type="Google" id="ProtNLM"/>
    </source>
</evidence>
<keyword evidence="4" id="KW-1185">Reference proteome</keyword>
<evidence type="ECO:0000256" key="1">
    <source>
        <dbReference type="ARBA" id="ARBA00022679"/>
    </source>
</evidence>
<organism evidence="3 4">
    <name type="scientific">Dendrothele bispora (strain CBS 962.96)</name>
    <dbReference type="NCBI Taxonomy" id="1314807"/>
    <lineage>
        <taxon>Eukaryota</taxon>
        <taxon>Fungi</taxon>
        <taxon>Dikarya</taxon>
        <taxon>Basidiomycota</taxon>
        <taxon>Agaricomycotina</taxon>
        <taxon>Agaricomycetes</taxon>
        <taxon>Agaricomycetidae</taxon>
        <taxon>Agaricales</taxon>
        <taxon>Agaricales incertae sedis</taxon>
        <taxon>Dendrothele</taxon>
    </lineage>
</organism>
<gene>
    <name evidence="3" type="ORF">K435DRAFT_852454</name>
</gene>
<reference evidence="3 4" key="1">
    <citation type="journal article" date="2019" name="Nat. Ecol. Evol.">
        <title>Megaphylogeny resolves global patterns of mushroom evolution.</title>
        <authorList>
            <person name="Varga T."/>
            <person name="Krizsan K."/>
            <person name="Foldi C."/>
            <person name="Dima B."/>
            <person name="Sanchez-Garcia M."/>
            <person name="Sanchez-Ramirez S."/>
            <person name="Szollosi G.J."/>
            <person name="Szarkandi J.G."/>
            <person name="Papp V."/>
            <person name="Albert L."/>
            <person name="Andreopoulos W."/>
            <person name="Angelini C."/>
            <person name="Antonin V."/>
            <person name="Barry K.W."/>
            <person name="Bougher N.L."/>
            <person name="Buchanan P."/>
            <person name="Buyck B."/>
            <person name="Bense V."/>
            <person name="Catcheside P."/>
            <person name="Chovatia M."/>
            <person name="Cooper J."/>
            <person name="Damon W."/>
            <person name="Desjardin D."/>
            <person name="Finy P."/>
            <person name="Geml J."/>
            <person name="Haridas S."/>
            <person name="Hughes K."/>
            <person name="Justo A."/>
            <person name="Karasinski D."/>
            <person name="Kautmanova I."/>
            <person name="Kiss B."/>
            <person name="Kocsube S."/>
            <person name="Kotiranta H."/>
            <person name="LaButti K.M."/>
            <person name="Lechner B.E."/>
            <person name="Liimatainen K."/>
            <person name="Lipzen A."/>
            <person name="Lukacs Z."/>
            <person name="Mihaltcheva S."/>
            <person name="Morgado L.N."/>
            <person name="Niskanen T."/>
            <person name="Noordeloos M.E."/>
            <person name="Ohm R.A."/>
            <person name="Ortiz-Santana B."/>
            <person name="Ovrebo C."/>
            <person name="Racz N."/>
            <person name="Riley R."/>
            <person name="Savchenko A."/>
            <person name="Shiryaev A."/>
            <person name="Soop K."/>
            <person name="Spirin V."/>
            <person name="Szebenyi C."/>
            <person name="Tomsovsky M."/>
            <person name="Tulloss R.E."/>
            <person name="Uehling J."/>
            <person name="Grigoriev I.V."/>
            <person name="Vagvolgyi C."/>
            <person name="Papp T."/>
            <person name="Martin F.M."/>
            <person name="Miettinen O."/>
            <person name="Hibbett D.S."/>
            <person name="Nagy L.G."/>
        </authorList>
    </citation>
    <scope>NUCLEOTIDE SEQUENCE [LARGE SCALE GENOMIC DNA]</scope>
    <source>
        <strain evidence="3 4">CBS 962.96</strain>
    </source>
</reference>
<dbReference type="GO" id="GO:0016740">
    <property type="term" value="F:transferase activity"/>
    <property type="evidence" value="ECO:0007669"/>
    <property type="project" value="UniProtKB-KW"/>
</dbReference>
<evidence type="ECO:0000256" key="2">
    <source>
        <dbReference type="ARBA" id="ARBA00022691"/>
    </source>
</evidence>
<dbReference type="PANTHER" id="PTHR35897">
    <property type="entry name" value="METHYLTRANSFERASE AUSD"/>
    <property type="match status" value="1"/>
</dbReference>
<protein>
    <recommendedName>
        <fullName evidence="5">Methyltransferase domain-containing protein</fullName>
    </recommendedName>
</protein>
<dbReference type="OrthoDB" id="2094832at2759"/>
<keyword evidence="1" id="KW-0808">Transferase</keyword>
<dbReference type="Proteomes" id="UP000297245">
    <property type="component" value="Unassembled WGS sequence"/>
</dbReference>
<dbReference type="AlphaFoldDB" id="A0A4S8MJ57"/>
<dbReference type="PANTHER" id="PTHR35897:SF1">
    <property type="entry name" value="METHYLTRANSFERASE AUSD"/>
    <property type="match status" value="1"/>
</dbReference>
<accession>A0A4S8MJ57</accession>
<name>A0A4S8MJ57_DENBC</name>
<dbReference type="EMBL" id="ML179073">
    <property type="protein sequence ID" value="THV02810.1"/>
    <property type="molecule type" value="Genomic_DNA"/>
</dbReference>